<dbReference type="GO" id="GO:0003677">
    <property type="term" value="F:DNA binding"/>
    <property type="evidence" value="ECO:0007669"/>
    <property type="project" value="UniProtKB-KW"/>
</dbReference>
<protein>
    <submittedName>
        <fullName evidence="12">LALA0S01e18514g1_1</fullName>
    </submittedName>
</protein>
<evidence type="ECO:0000313" key="13">
    <source>
        <dbReference type="Proteomes" id="UP000054304"/>
    </source>
</evidence>
<proteinExistence type="predicted"/>
<sequence>METQPLVQPIVIQSMDANSRISRSTSTEAGNSSIDGTERRETSEKPLESPKVSGWMLKSALRVFFEFPTINGKKFAQCLYCRRRYPEGESTGNLSKHIRNVHPAAFENRDKKVKKMRTLKAFVKRSNALRVSNIIKDEYEKCPESFQSVMLVVEGFLPFTWVQLNTWDIINKTRDSKFIQSRTTLVKKLDLYTAYMDECLAMNLKDTHLVNILIDIWTATNNESFLAIMVSFVPNFFNETTLKVATGPSIFFNRAGKAQNIHLLDFRSLGSNKRTGPYMHTLISSILEKHQLLDKVATITMDNARNNEAFYSYLVNDNLKIYKPLAYRLFKKVRYIRCASHILNLQFQKLFDHLNSKGLFTDAYANIVKMAKVMRYSTRISTSLKNSRTPLIPLDCPTRWMLKWHQIERFLANRGLYETWCKTMEEMGDAKLAARLQKFLLIDSRTTQLLTYFVQICDIFNTLTLQLQEDDYNCLSNAVSFYYLLDHYYKACSQASEGAVFSEPPSAANFSHLNGSSALHPEDKELVLEAMAIAQKSHSKYFTEIKSDPIYYLSVLLDPRLKTEKLYGTMHTSEANESIQLCETFIKNYFKEYELTHPSKECATVTKPTQPGNHNIFEFDRQRLGLIDSNPDGEYKTDDRMVQIEEWTNYLGEPLLSATSREAAITWWFDRRLRFPRLFKLAMSLFYTKISTCDVERCFSLAGRVMQKDRKRLVEKNVRTSMVLRDRFHKFNFYKNREGSFVPNEFEEMESGSESIGSDLEGSVFDTDSDQDVPALEPFSNEETCVAGDSEQGLKV</sequence>
<dbReference type="HOGENOM" id="CLU_368036_0_0_1"/>
<evidence type="ECO:0000256" key="5">
    <source>
        <dbReference type="ARBA" id="ARBA00023015"/>
    </source>
</evidence>
<dbReference type="InterPro" id="IPR012337">
    <property type="entry name" value="RNaseH-like_sf"/>
</dbReference>
<evidence type="ECO:0000256" key="8">
    <source>
        <dbReference type="ARBA" id="ARBA00023242"/>
    </source>
</evidence>
<evidence type="ECO:0000256" key="9">
    <source>
        <dbReference type="SAM" id="MobiDB-lite"/>
    </source>
</evidence>
<evidence type="ECO:0000256" key="2">
    <source>
        <dbReference type="ARBA" id="ARBA00022723"/>
    </source>
</evidence>
<keyword evidence="4" id="KW-0862">Zinc</keyword>
<feature type="compositionally biased region" description="Polar residues" evidence="9">
    <location>
        <begin position="15"/>
        <end position="35"/>
    </location>
</feature>
<keyword evidence="6" id="KW-0238">DNA-binding</keyword>
<evidence type="ECO:0000256" key="3">
    <source>
        <dbReference type="ARBA" id="ARBA00022771"/>
    </source>
</evidence>
<gene>
    <name evidence="12" type="ORF">LALA0_S01e18514g</name>
</gene>
<keyword evidence="13" id="KW-1185">Reference proteome</keyword>
<reference evidence="12 13" key="1">
    <citation type="submission" date="2014-12" db="EMBL/GenBank/DDBJ databases">
        <authorList>
            <person name="Neuveglise Cecile"/>
        </authorList>
    </citation>
    <scope>NUCLEOTIDE SEQUENCE [LARGE SCALE GENOMIC DNA]</scope>
    <source>
        <strain evidence="12 13">CBS 12615</strain>
    </source>
</reference>
<evidence type="ECO:0000259" key="10">
    <source>
        <dbReference type="Pfam" id="PF02892"/>
    </source>
</evidence>
<dbReference type="EMBL" id="LN736360">
    <property type="protein sequence ID" value="CEP60768.1"/>
    <property type="molecule type" value="Genomic_DNA"/>
</dbReference>
<evidence type="ECO:0000256" key="7">
    <source>
        <dbReference type="ARBA" id="ARBA00023163"/>
    </source>
</evidence>
<feature type="region of interest" description="Disordered" evidence="9">
    <location>
        <begin position="1"/>
        <end position="49"/>
    </location>
</feature>
<dbReference type="SUPFAM" id="SSF53098">
    <property type="entry name" value="Ribonuclease H-like"/>
    <property type="match status" value="1"/>
</dbReference>
<evidence type="ECO:0000259" key="11">
    <source>
        <dbReference type="Pfam" id="PF05699"/>
    </source>
</evidence>
<dbReference type="PANTHER" id="PTHR46481:SF10">
    <property type="entry name" value="ZINC FINGER BED DOMAIN-CONTAINING PROTEIN 39"/>
    <property type="match status" value="1"/>
</dbReference>
<keyword evidence="3" id="KW-0863">Zinc-finger</keyword>
<feature type="region of interest" description="Disordered" evidence="9">
    <location>
        <begin position="752"/>
        <end position="796"/>
    </location>
</feature>
<keyword evidence="5" id="KW-0805">Transcription regulation</keyword>
<organism evidence="12 13">
    <name type="scientific">Lachancea lanzarotensis</name>
    <dbReference type="NCBI Taxonomy" id="1245769"/>
    <lineage>
        <taxon>Eukaryota</taxon>
        <taxon>Fungi</taxon>
        <taxon>Dikarya</taxon>
        <taxon>Ascomycota</taxon>
        <taxon>Saccharomycotina</taxon>
        <taxon>Saccharomycetes</taxon>
        <taxon>Saccharomycetales</taxon>
        <taxon>Saccharomycetaceae</taxon>
        <taxon>Lachancea</taxon>
    </lineage>
</organism>
<dbReference type="Pfam" id="PF05699">
    <property type="entry name" value="Dimer_Tnp_hAT"/>
    <property type="match status" value="1"/>
</dbReference>
<feature type="domain" description="HAT C-terminal dimerisation" evidence="11">
    <location>
        <begin position="647"/>
        <end position="726"/>
    </location>
</feature>
<dbReference type="InterPro" id="IPR008906">
    <property type="entry name" value="HATC_C_dom"/>
</dbReference>
<evidence type="ECO:0000256" key="1">
    <source>
        <dbReference type="ARBA" id="ARBA00004123"/>
    </source>
</evidence>
<dbReference type="InterPro" id="IPR052035">
    <property type="entry name" value="ZnF_BED_domain_contain"/>
</dbReference>
<dbReference type="Proteomes" id="UP000054304">
    <property type="component" value="Unassembled WGS sequence"/>
</dbReference>
<evidence type="ECO:0000256" key="4">
    <source>
        <dbReference type="ARBA" id="ARBA00022833"/>
    </source>
</evidence>
<dbReference type="GO" id="GO:0005634">
    <property type="term" value="C:nucleus"/>
    <property type="evidence" value="ECO:0007669"/>
    <property type="project" value="UniProtKB-SubCell"/>
</dbReference>
<keyword evidence="8" id="KW-0539">Nucleus</keyword>
<evidence type="ECO:0000313" key="12">
    <source>
        <dbReference type="EMBL" id="CEP60768.1"/>
    </source>
</evidence>
<feature type="compositionally biased region" description="Basic and acidic residues" evidence="9">
    <location>
        <begin position="36"/>
        <end position="48"/>
    </location>
</feature>
<dbReference type="SMART" id="SM00614">
    <property type="entry name" value="ZnF_BED"/>
    <property type="match status" value="1"/>
</dbReference>
<dbReference type="OrthoDB" id="4837779at2759"/>
<name>A0A0C7MYW6_9SACH</name>
<dbReference type="AlphaFoldDB" id="A0A0C7MYW6"/>
<dbReference type="GO" id="GO:0008270">
    <property type="term" value="F:zinc ion binding"/>
    <property type="evidence" value="ECO:0007669"/>
    <property type="project" value="UniProtKB-KW"/>
</dbReference>
<feature type="domain" description="BED-type" evidence="10">
    <location>
        <begin position="72"/>
        <end position="103"/>
    </location>
</feature>
<keyword evidence="2" id="KW-0479">Metal-binding</keyword>
<dbReference type="RefSeq" id="XP_022627009.1">
    <property type="nucleotide sequence ID" value="XM_022774965.1"/>
</dbReference>
<dbReference type="GO" id="GO:0046983">
    <property type="term" value="F:protein dimerization activity"/>
    <property type="evidence" value="ECO:0007669"/>
    <property type="project" value="InterPro"/>
</dbReference>
<keyword evidence="7" id="KW-0804">Transcription</keyword>
<dbReference type="InterPro" id="IPR003656">
    <property type="entry name" value="Znf_BED"/>
</dbReference>
<dbReference type="GeneID" id="34684174"/>
<evidence type="ECO:0000256" key="6">
    <source>
        <dbReference type="ARBA" id="ARBA00023125"/>
    </source>
</evidence>
<accession>A0A0C7MYW6</accession>
<dbReference type="PANTHER" id="PTHR46481">
    <property type="entry name" value="ZINC FINGER BED DOMAIN-CONTAINING PROTEIN 4"/>
    <property type="match status" value="1"/>
</dbReference>
<dbReference type="Pfam" id="PF02892">
    <property type="entry name" value="zf-BED"/>
    <property type="match status" value="1"/>
</dbReference>
<comment type="subcellular location">
    <subcellularLocation>
        <location evidence="1">Nucleus</location>
    </subcellularLocation>
</comment>